<dbReference type="Pfam" id="PF07690">
    <property type="entry name" value="MFS_1"/>
    <property type="match status" value="1"/>
</dbReference>
<reference evidence="6 7" key="1">
    <citation type="journal article" date="2013" name="Nature">
        <title>Insights into bilaterian evolution from three spiralian genomes.</title>
        <authorList>
            <person name="Simakov O."/>
            <person name="Marletaz F."/>
            <person name="Cho S.J."/>
            <person name="Edsinger-Gonzales E."/>
            <person name="Havlak P."/>
            <person name="Hellsten U."/>
            <person name="Kuo D.H."/>
            <person name="Larsson T."/>
            <person name="Lv J."/>
            <person name="Arendt D."/>
            <person name="Savage R."/>
            <person name="Osoegawa K."/>
            <person name="de Jong P."/>
            <person name="Grimwood J."/>
            <person name="Chapman J.A."/>
            <person name="Shapiro H."/>
            <person name="Aerts A."/>
            <person name="Otillar R.P."/>
            <person name="Terry A.Y."/>
            <person name="Boore J.L."/>
            <person name="Grigoriev I.V."/>
            <person name="Lindberg D.R."/>
            <person name="Seaver E.C."/>
            <person name="Weisblat D.A."/>
            <person name="Putnam N.H."/>
            <person name="Rokhsar D.S."/>
        </authorList>
    </citation>
    <scope>NUCLEOTIDE SEQUENCE [LARGE SCALE GENOMIC DNA]</scope>
</reference>
<organism evidence="6 7">
    <name type="scientific">Lottia gigantea</name>
    <name type="common">Giant owl limpet</name>
    <dbReference type="NCBI Taxonomy" id="225164"/>
    <lineage>
        <taxon>Eukaryota</taxon>
        <taxon>Metazoa</taxon>
        <taxon>Spiralia</taxon>
        <taxon>Lophotrochozoa</taxon>
        <taxon>Mollusca</taxon>
        <taxon>Gastropoda</taxon>
        <taxon>Patellogastropoda</taxon>
        <taxon>Lottioidea</taxon>
        <taxon>Lottiidae</taxon>
        <taxon>Lottia</taxon>
    </lineage>
</organism>
<keyword evidence="4 5" id="KW-0472">Membrane</keyword>
<dbReference type="InterPro" id="IPR049680">
    <property type="entry name" value="FLVCR1-2_SLC49-like"/>
</dbReference>
<feature type="transmembrane region" description="Helical" evidence="5">
    <location>
        <begin position="47"/>
        <end position="67"/>
    </location>
</feature>
<feature type="transmembrane region" description="Helical" evidence="5">
    <location>
        <begin position="101"/>
        <end position="124"/>
    </location>
</feature>
<dbReference type="CTD" id="20233503"/>
<feature type="transmembrane region" description="Helical" evidence="5">
    <location>
        <begin position="236"/>
        <end position="261"/>
    </location>
</feature>
<feature type="transmembrane region" description="Helical" evidence="5">
    <location>
        <begin position="375"/>
        <end position="391"/>
    </location>
</feature>
<protein>
    <recommendedName>
        <fullName evidence="8">Major facilitator superfamily (MFS) profile domain-containing protein</fullName>
    </recommendedName>
</protein>
<keyword evidence="7" id="KW-1185">Reference proteome</keyword>
<dbReference type="EMBL" id="KB203796">
    <property type="protein sequence ID" value="ESO83026.1"/>
    <property type="molecule type" value="Genomic_DNA"/>
</dbReference>
<keyword evidence="2 5" id="KW-0812">Transmembrane</keyword>
<dbReference type="Proteomes" id="UP000030746">
    <property type="component" value="Unassembled WGS sequence"/>
</dbReference>
<comment type="subcellular location">
    <subcellularLocation>
        <location evidence="1">Membrane</location>
        <topology evidence="1">Multi-pass membrane protein</topology>
    </subcellularLocation>
</comment>
<dbReference type="OrthoDB" id="422206at2759"/>
<keyword evidence="3 5" id="KW-1133">Transmembrane helix</keyword>
<evidence type="ECO:0008006" key="8">
    <source>
        <dbReference type="Google" id="ProtNLM"/>
    </source>
</evidence>
<evidence type="ECO:0000256" key="2">
    <source>
        <dbReference type="ARBA" id="ARBA00022692"/>
    </source>
</evidence>
<dbReference type="Gene3D" id="1.20.1250.20">
    <property type="entry name" value="MFS general substrate transporter like domains"/>
    <property type="match status" value="2"/>
</dbReference>
<feature type="transmembrane region" description="Helical" evidence="5">
    <location>
        <begin position="273"/>
        <end position="290"/>
    </location>
</feature>
<dbReference type="HOGENOM" id="CLU_023132_4_1_1"/>
<dbReference type="OMA" id="WRNSDIA"/>
<feature type="transmembrane region" description="Helical" evidence="5">
    <location>
        <begin position="7"/>
        <end position="27"/>
    </location>
</feature>
<feature type="transmembrane region" description="Helical" evidence="5">
    <location>
        <begin position="136"/>
        <end position="157"/>
    </location>
</feature>
<evidence type="ECO:0000313" key="6">
    <source>
        <dbReference type="EMBL" id="ESO83026.1"/>
    </source>
</evidence>
<accession>V3ZQ71</accession>
<sequence>QVYKRRWYVLVMFSFFAASQNLIWNTWGPIADSAKEAFGWSNADIGLLTNWGPISYLISGVFFSWMIDVKGLRVACVVSCFLGMAGAGLRCFYYICRLIHIGQFLNGLGGPVAMAGSPVISATWFPPEQRTTSTSIGVIIPYILGLAGSFLIGPYLVPSHSKNNNTLINLVYVDNHVLISQIFFFSFLEFAVAGLIFLIMLIYFPKKPPLPPCLSASISRQDFWTGLKALFRCKQFWLVAIAYGSSLGVCNVWTGVIQVVLKPLGISQSESGWIGFYATAAACVASLVIGRFADIFAKHLKIFIISLYAVGSVFIIWFALACIKIGPYSAGKAVLYTTTIMGVMSLNAATPLLYELGCELAYPIGEGTVNGMMTIMNNLAGLIFLFILMIPNIGTIWMNWALLAATVICFPLYGFLKDTYNRLDLDTTVSKQTHTS</sequence>
<dbReference type="PANTHER" id="PTHR10924:SF27">
    <property type="entry name" value="SOLUTE CARRIER FAMILY 49 MEMBER 4"/>
    <property type="match status" value="1"/>
</dbReference>
<dbReference type="RefSeq" id="XP_009066209.1">
    <property type="nucleotide sequence ID" value="XM_009067961.1"/>
</dbReference>
<evidence type="ECO:0000256" key="1">
    <source>
        <dbReference type="ARBA" id="ARBA00004141"/>
    </source>
</evidence>
<dbReference type="KEGG" id="lgi:LOTGIDRAFT_133974"/>
<feature type="transmembrane region" description="Helical" evidence="5">
    <location>
        <begin position="177"/>
        <end position="204"/>
    </location>
</feature>
<dbReference type="InterPro" id="IPR011701">
    <property type="entry name" value="MFS"/>
</dbReference>
<dbReference type="GO" id="GO:0016020">
    <property type="term" value="C:membrane"/>
    <property type="evidence" value="ECO:0007669"/>
    <property type="project" value="UniProtKB-SubCell"/>
</dbReference>
<proteinExistence type="predicted"/>
<dbReference type="GO" id="GO:0022857">
    <property type="term" value="F:transmembrane transporter activity"/>
    <property type="evidence" value="ECO:0007669"/>
    <property type="project" value="InterPro"/>
</dbReference>
<feature type="transmembrane region" description="Helical" evidence="5">
    <location>
        <begin position="302"/>
        <end position="327"/>
    </location>
</feature>
<feature type="transmembrane region" description="Helical" evidence="5">
    <location>
        <begin position="397"/>
        <end position="416"/>
    </location>
</feature>
<gene>
    <name evidence="6" type="ORF">LOTGIDRAFT_133974</name>
</gene>
<evidence type="ECO:0000313" key="7">
    <source>
        <dbReference type="Proteomes" id="UP000030746"/>
    </source>
</evidence>
<feature type="transmembrane region" description="Helical" evidence="5">
    <location>
        <begin position="333"/>
        <end position="354"/>
    </location>
</feature>
<evidence type="ECO:0000256" key="3">
    <source>
        <dbReference type="ARBA" id="ARBA00022989"/>
    </source>
</evidence>
<dbReference type="SUPFAM" id="SSF103473">
    <property type="entry name" value="MFS general substrate transporter"/>
    <property type="match status" value="1"/>
</dbReference>
<feature type="non-terminal residue" evidence="6">
    <location>
        <position position="1"/>
    </location>
</feature>
<dbReference type="PANTHER" id="PTHR10924">
    <property type="entry name" value="MAJOR FACILITATOR SUPERFAMILY PROTEIN-RELATED"/>
    <property type="match status" value="1"/>
</dbReference>
<dbReference type="GeneID" id="20233503"/>
<name>V3ZQ71_LOTGI</name>
<evidence type="ECO:0000256" key="4">
    <source>
        <dbReference type="ARBA" id="ARBA00023136"/>
    </source>
</evidence>
<dbReference type="AlphaFoldDB" id="V3ZQ71"/>
<evidence type="ECO:0000256" key="5">
    <source>
        <dbReference type="SAM" id="Phobius"/>
    </source>
</evidence>
<feature type="transmembrane region" description="Helical" evidence="5">
    <location>
        <begin position="74"/>
        <end position="95"/>
    </location>
</feature>
<dbReference type="InterPro" id="IPR036259">
    <property type="entry name" value="MFS_trans_sf"/>
</dbReference>